<gene>
    <name evidence="3" type="ORF">Hyperionvirus14_18</name>
</gene>
<proteinExistence type="predicted"/>
<keyword evidence="2" id="KW-0812">Transmembrane</keyword>
<keyword evidence="2" id="KW-0472">Membrane</keyword>
<evidence type="ECO:0000256" key="1">
    <source>
        <dbReference type="SAM" id="MobiDB-lite"/>
    </source>
</evidence>
<feature type="region of interest" description="Disordered" evidence="1">
    <location>
        <begin position="37"/>
        <end position="83"/>
    </location>
</feature>
<accession>A0A3G5AEY5</accession>
<evidence type="ECO:0000256" key="2">
    <source>
        <dbReference type="SAM" id="Phobius"/>
    </source>
</evidence>
<evidence type="ECO:0000313" key="3">
    <source>
        <dbReference type="EMBL" id="AYV83929.1"/>
    </source>
</evidence>
<sequence>MEPAHVAIIVLLVIILLIVAFTIGKVYNTYDLLTSRPGGNYVPSYRPNRRPIGSMGNMPPPDDTQGSYPSAPNSGNGSYMENQ</sequence>
<organism evidence="3">
    <name type="scientific">Hyperionvirus sp</name>
    <dbReference type="NCBI Taxonomy" id="2487770"/>
    <lineage>
        <taxon>Viruses</taxon>
        <taxon>Varidnaviria</taxon>
        <taxon>Bamfordvirae</taxon>
        <taxon>Nucleocytoviricota</taxon>
        <taxon>Megaviricetes</taxon>
        <taxon>Imitervirales</taxon>
        <taxon>Mimiviridae</taxon>
        <taxon>Klosneuvirinae</taxon>
    </lineage>
</organism>
<feature type="transmembrane region" description="Helical" evidence="2">
    <location>
        <begin position="6"/>
        <end position="27"/>
    </location>
</feature>
<reference evidence="3" key="1">
    <citation type="submission" date="2018-10" db="EMBL/GenBank/DDBJ databases">
        <title>Hidden diversity of soil giant viruses.</title>
        <authorList>
            <person name="Schulz F."/>
            <person name="Alteio L."/>
            <person name="Goudeau D."/>
            <person name="Ryan E.M."/>
            <person name="Malmstrom R.R."/>
            <person name="Blanchard J."/>
            <person name="Woyke T."/>
        </authorList>
    </citation>
    <scope>NUCLEOTIDE SEQUENCE</scope>
    <source>
        <strain evidence="3">HYV1</strain>
    </source>
</reference>
<feature type="compositionally biased region" description="Polar residues" evidence="1">
    <location>
        <begin position="64"/>
        <end position="83"/>
    </location>
</feature>
<keyword evidence="2" id="KW-1133">Transmembrane helix</keyword>
<protein>
    <submittedName>
        <fullName evidence="3">Uncharacterized protein</fullName>
    </submittedName>
</protein>
<dbReference type="EMBL" id="MK072396">
    <property type="protein sequence ID" value="AYV83929.1"/>
    <property type="molecule type" value="Genomic_DNA"/>
</dbReference>
<name>A0A3G5AEY5_9VIRU</name>